<dbReference type="GO" id="GO:0003700">
    <property type="term" value="F:DNA-binding transcription factor activity"/>
    <property type="evidence" value="ECO:0007669"/>
    <property type="project" value="InterPro"/>
</dbReference>
<comment type="caution">
    <text evidence="5">The sequence shown here is derived from an EMBL/GenBank/DDBJ whole genome shotgun (WGS) entry which is preliminary data.</text>
</comment>
<keyword evidence="3" id="KW-0804">Transcription</keyword>
<dbReference type="RefSeq" id="WP_132313726.1">
    <property type="nucleotide sequence ID" value="NZ_SMAR01000034.1"/>
</dbReference>
<accession>A0A4R3NJ41</accession>
<dbReference type="AlphaFoldDB" id="A0A4R3NJ41"/>
<evidence type="ECO:0000313" key="5">
    <source>
        <dbReference type="EMBL" id="TCT33099.1"/>
    </source>
</evidence>
<evidence type="ECO:0000256" key="2">
    <source>
        <dbReference type="ARBA" id="ARBA00023125"/>
    </source>
</evidence>
<dbReference type="InterPro" id="IPR051011">
    <property type="entry name" value="Metal_resp_trans_reg"/>
</dbReference>
<keyword evidence="6" id="KW-1185">Reference proteome</keyword>
<dbReference type="OrthoDB" id="9804742at2"/>
<protein>
    <submittedName>
        <fullName evidence="5">ArsR family transcriptional regulator</fullName>
    </submittedName>
</protein>
<name>A0A4R3NJ41_9HYPH</name>
<dbReference type="InterPro" id="IPR011991">
    <property type="entry name" value="ArsR-like_HTH"/>
</dbReference>
<dbReference type="PANTHER" id="PTHR43132:SF2">
    <property type="entry name" value="ARSENICAL RESISTANCE OPERON REPRESSOR ARSR-RELATED"/>
    <property type="match status" value="1"/>
</dbReference>
<organism evidence="5 6">
    <name type="scientific">Martelella mediterranea</name>
    <dbReference type="NCBI Taxonomy" id="293089"/>
    <lineage>
        <taxon>Bacteria</taxon>
        <taxon>Pseudomonadati</taxon>
        <taxon>Pseudomonadota</taxon>
        <taxon>Alphaproteobacteria</taxon>
        <taxon>Hyphomicrobiales</taxon>
        <taxon>Aurantimonadaceae</taxon>
        <taxon>Martelella</taxon>
    </lineage>
</organism>
<dbReference type="PANTHER" id="PTHR43132">
    <property type="entry name" value="ARSENICAL RESISTANCE OPERON REPRESSOR ARSR-RELATED"/>
    <property type="match status" value="1"/>
</dbReference>
<proteinExistence type="predicted"/>
<dbReference type="InterPro" id="IPR036390">
    <property type="entry name" value="WH_DNA-bd_sf"/>
</dbReference>
<dbReference type="InterPro" id="IPR001845">
    <property type="entry name" value="HTH_ArsR_DNA-bd_dom"/>
</dbReference>
<gene>
    <name evidence="5" type="ORF">EDC90_103421</name>
</gene>
<reference evidence="5 6" key="1">
    <citation type="submission" date="2019-03" db="EMBL/GenBank/DDBJ databases">
        <title>Freshwater and sediment microbial communities from various areas in North America, analyzing microbe dynamics in response to fracking.</title>
        <authorList>
            <person name="Lamendella R."/>
        </authorList>
    </citation>
    <scope>NUCLEOTIDE SEQUENCE [LARGE SCALE GENOMIC DNA]</scope>
    <source>
        <strain evidence="5 6">175.2</strain>
    </source>
</reference>
<dbReference type="NCBIfam" id="NF033788">
    <property type="entry name" value="HTH_metalloreg"/>
    <property type="match status" value="1"/>
</dbReference>
<dbReference type="PRINTS" id="PR00778">
    <property type="entry name" value="HTHARSR"/>
</dbReference>
<dbReference type="SMART" id="SM00418">
    <property type="entry name" value="HTH_ARSR"/>
    <property type="match status" value="1"/>
</dbReference>
<dbReference type="Pfam" id="PF12840">
    <property type="entry name" value="HTH_20"/>
    <property type="match status" value="1"/>
</dbReference>
<dbReference type="EMBL" id="SMAR01000034">
    <property type="protein sequence ID" value="TCT33099.1"/>
    <property type="molecule type" value="Genomic_DNA"/>
</dbReference>
<feature type="domain" description="HTH arsR-type" evidence="4">
    <location>
        <begin position="1"/>
        <end position="95"/>
    </location>
</feature>
<keyword evidence="1" id="KW-0805">Transcription regulation</keyword>
<dbReference type="InterPro" id="IPR036388">
    <property type="entry name" value="WH-like_DNA-bd_sf"/>
</dbReference>
<dbReference type="Gene3D" id="1.10.10.10">
    <property type="entry name" value="Winged helix-like DNA-binding domain superfamily/Winged helix DNA-binding domain"/>
    <property type="match status" value="1"/>
</dbReference>
<evidence type="ECO:0000259" key="4">
    <source>
        <dbReference type="PROSITE" id="PS50987"/>
    </source>
</evidence>
<sequence>MDELQTIAALAALAQTTRLQTFRLLVESEPEGIAAGELAKRLSVPQNTMSAHLSTLTSAGIVKKERQGRSIIYRADLTGFRATMLYLLQDCCGGNPDLCEPLIEKLTPCCQAPASADNPIGRHRNDRQAP</sequence>
<evidence type="ECO:0000313" key="6">
    <source>
        <dbReference type="Proteomes" id="UP000295097"/>
    </source>
</evidence>
<evidence type="ECO:0000256" key="1">
    <source>
        <dbReference type="ARBA" id="ARBA00023015"/>
    </source>
</evidence>
<dbReference type="Proteomes" id="UP000295097">
    <property type="component" value="Unassembled WGS sequence"/>
</dbReference>
<dbReference type="CDD" id="cd00090">
    <property type="entry name" value="HTH_ARSR"/>
    <property type="match status" value="1"/>
</dbReference>
<keyword evidence="2" id="KW-0238">DNA-binding</keyword>
<dbReference type="GO" id="GO:0003677">
    <property type="term" value="F:DNA binding"/>
    <property type="evidence" value="ECO:0007669"/>
    <property type="project" value="UniProtKB-KW"/>
</dbReference>
<dbReference type="PROSITE" id="PS50987">
    <property type="entry name" value="HTH_ARSR_2"/>
    <property type="match status" value="1"/>
</dbReference>
<dbReference type="SUPFAM" id="SSF46785">
    <property type="entry name" value="Winged helix' DNA-binding domain"/>
    <property type="match status" value="1"/>
</dbReference>
<evidence type="ECO:0000256" key="3">
    <source>
        <dbReference type="ARBA" id="ARBA00023163"/>
    </source>
</evidence>